<dbReference type="Gene3D" id="3.40.630.30">
    <property type="match status" value="1"/>
</dbReference>
<gene>
    <name evidence="2" type="ORF">LX13_004121</name>
</gene>
<organism evidence="2 3">
    <name type="scientific">Williamsia maris</name>
    <dbReference type="NCBI Taxonomy" id="72806"/>
    <lineage>
        <taxon>Bacteria</taxon>
        <taxon>Bacillati</taxon>
        <taxon>Actinomycetota</taxon>
        <taxon>Actinomycetes</taxon>
        <taxon>Mycobacteriales</taxon>
        <taxon>Nocardiaceae</taxon>
        <taxon>Williamsia</taxon>
    </lineage>
</organism>
<dbReference type="Pfam" id="PF00583">
    <property type="entry name" value="Acetyltransf_1"/>
    <property type="match status" value="1"/>
</dbReference>
<dbReference type="Pfam" id="PF00586">
    <property type="entry name" value="AIRS"/>
    <property type="match status" value="1"/>
</dbReference>
<dbReference type="SUPFAM" id="SSF55326">
    <property type="entry name" value="PurM N-terminal domain-like"/>
    <property type="match status" value="1"/>
</dbReference>
<dbReference type="NCBIfam" id="TIGR04050">
    <property type="entry name" value="MSMEG_0567_Cter"/>
    <property type="match status" value="1"/>
</dbReference>
<dbReference type="InterPro" id="IPR023911">
    <property type="entry name" value="MSMEG_0567/sll0787_C"/>
</dbReference>
<dbReference type="CDD" id="cd04301">
    <property type="entry name" value="NAT_SF"/>
    <property type="match status" value="1"/>
</dbReference>
<dbReference type="EMBL" id="JAMTCJ010000004">
    <property type="protein sequence ID" value="MCP2178280.1"/>
    <property type="molecule type" value="Genomic_DNA"/>
</dbReference>
<dbReference type="Gene3D" id="3.90.650.10">
    <property type="entry name" value="PurM-like C-terminal domain"/>
    <property type="match status" value="1"/>
</dbReference>
<dbReference type="InterPro" id="IPR036921">
    <property type="entry name" value="PurM-like_N_sf"/>
</dbReference>
<dbReference type="NCBIfam" id="TIGR04045">
    <property type="entry name" value="MSMEG_0567_GNAT"/>
    <property type="match status" value="1"/>
</dbReference>
<reference evidence="2 3" key="1">
    <citation type="submission" date="2022-06" db="EMBL/GenBank/DDBJ databases">
        <title>Genomic Encyclopedia of Archaeal and Bacterial Type Strains, Phase II (KMG-II): from individual species to whole genera.</title>
        <authorList>
            <person name="Goeker M."/>
        </authorList>
    </citation>
    <scope>NUCLEOTIDE SEQUENCE [LARGE SCALE GENOMIC DNA]</scope>
    <source>
        <strain evidence="2 3">DSM 44693</strain>
    </source>
</reference>
<dbReference type="InterPro" id="IPR016181">
    <property type="entry name" value="Acyl_CoA_acyltransferase"/>
</dbReference>
<dbReference type="Gene3D" id="3.30.1330.10">
    <property type="entry name" value="PurM-like, N-terminal domain"/>
    <property type="match status" value="1"/>
</dbReference>
<proteinExistence type="predicted"/>
<dbReference type="SUPFAM" id="SSF56042">
    <property type="entry name" value="PurM C-terminal domain-like"/>
    <property type="match status" value="1"/>
</dbReference>
<sequence>MDHHAPTLRTSTAEMSILSGHRRDDSDHRPPFIIRPAGSPADLDAYHRLRRTTFVDDQRIFASTDHDEIDDDPRMIVLLAHSLDGGVLGGVRLAPHGDTDIGWWTGSRLVVDGAAHSAGIGPALVRAACAHAQARGVLRFDATVQERHRPMFARLGWESHGSTVVGGIAHRSMRWPLHGIQDVADATKSFLAEVLDPLRAQSGGLGPDGFRGDDGVPVPGSDIIAACDAIIPSMVERDPEWAGWCSVLVNINDLSAMGAAPSGMLDAVGAPTRSLLTRIIRGIAQASQAWGVPVLGGHTQVGVPASLAVTAFGSTSTPVRAGGASAGDAIRLTADLTGSWRPGHHGRQWDSTSTRSGPDLRTMTGLVAAMSPRAAKDVSMAGIAGTTGMMAEACGAGAELEVASIPRPAAAEMGSWLTCFPGFAMLTAEAVDRPAGLAGHPVPDGVVGAVCGSLTSEPGVRLRWPDGVTTVAVTAGVTGLGRA</sequence>
<dbReference type="PROSITE" id="PS51186">
    <property type="entry name" value="GNAT"/>
    <property type="match status" value="1"/>
</dbReference>
<evidence type="ECO:0000313" key="2">
    <source>
        <dbReference type="EMBL" id="MCP2178280.1"/>
    </source>
</evidence>
<dbReference type="InterPro" id="IPR016188">
    <property type="entry name" value="PurM-like_N"/>
</dbReference>
<keyword evidence="3" id="KW-1185">Reference proteome</keyword>
<evidence type="ECO:0000313" key="3">
    <source>
        <dbReference type="Proteomes" id="UP001206895"/>
    </source>
</evidence>
<dbReference type="SUPFAM" id="SSF55729">
    <property type="entry name" value="Acyl-CoA N-acyltransferases (Nat)"/>
    <property type="match status" value="1"/>
</dbReference>
<comment type="caution">
    <text evidence="2">The sequence shown here is derived from an EMBL/GenBank/DDBJ whole genome shotgun (WGS) entry which is preliminary data.</text>
</comment>
<dbReference type="PANTHER" id="PTHR30270">
    <property type="entry name" value="THIAMINE-MONOPHOSPHATE KINASE"/>
    <property type="match status" value="1"/>
</dbReference>
<protein>
    <submittedName>
        <fullName evidence="2">N-acetyltransferase, MSMEG_0567 N-terminal domain family</fullName>
    </submittedName>
</protein>
<dbReference type="Proteomes" id="UP001206895">
    <property type="component" value="Unassembled WGS sequence"/>
</dbReference>
<dbReference type="PANTHER" id="PTHR30270:SF0">
    <property type="entry name" value="THIAMINE-MONOPHOSPHATE KINASE"/>
    <property type="match status" value="1"/>
</dbReference>
<dbReference type="InterPro" id="IPR024035">
    <property type="entry name" value="MSMEG_0567_GNAT"/>
</dbReference>
<evidence type="ECO:0000259" key="1">
    <source>
        <dbReference type="PROSITE" id="PS51186"/>
    </source>
</evidence>
<dbReference type="InterPro" id="IPR036676">
    <property type="entry name" value="PurM-like_C_sf"/>
</dbReference>
<name>A0ABT1HK12_9NOCA</name>
<dbReference type="InterPro" id="IPR006283">
    <property type="entry name" value="ThiL-like"/>
</dbReference>
<feature type="domain" description="N-acetyltransferase" evidence="1">
    <location>
        <begin position="32"/>
        <end position="178"/>
    </location>
</feature>
<dbReference type="InterPro" id="IPR000182">
    <property type="entry name" value="GNAT_dom"/>
</dbReference>
<accession>A0ABT1HK12</accession>